<dbReference type="Proteomes" id="UP000195024">
    <property type="component" value="Unassembled WGS sequence"/>
</dbReference>
<dbReference type="EMBL" id="NGMS01000001">
    <property type="protein sequence ID" value="OTP27761.1"/>
    <property type="molecule type" value="Genomic_DNA"/>
</dbReference>
<organism evidence="1 2">
    <name type="scientific">Enterococcus mundtii</name>
    <dbReference type="NCBI Taxonomy" id="53346"/>
    <lineage>
        <taxon>Bacteria</taxon>
        <taxon>Bacillati</taxon>
        <taxon>Bacillota</taxon>
        <taxon>Bacilli</taxon>
        <taxon>Lactobacillales</taxon>
        <taxon>Enterococcaceae</taxon>
        <taxon>Enterococcus</taxon>
    </lineage>
</organism>
<name>A0A242L0W4_ENTMU</name>
<evidence type="ECO:0000313" key="1">
    <source>
        <dbReference type="EMBL" id="OTP27761.1"/>
    </source>
</evidence>
<proteinExistence type="predicted"/>
<comment type="caution">
    <text evidence="1">The sequence shown here is derived from an EMBL/GenBank/DDBJ whole genome shotgun (WGS) entry which is preliminary data.</text>
</comment>
<accession>A0A242L0W4</accession>
<reference evidence="1 2" key="1">
    <citation type="submission" date="2017-05" db="EMBL/GenBank/DDBJ databases">
        <title>The Genome Sequence of Enterococcus mundtii 6B1_DIV0119.</title>
        <authorList>
            <consortium name="The Broad Institute Genomics Platform"/>
            <consortium name="The Broad Institute Genomic Center for Infectious Diseases"/>
            <person name="Earl A."/>
            <person name="Manson A."/>
            <person name="Schwartman J."/>
            <person name="Gilmore M."/>
            <person name="Abouelleil A."/>
            <person name="Cao P."/>
            <person name="Chapman S."/>
            <person name="Cusick C."/>
            <person name="Shea T."/>
            <person name="Young S."/>
            <person name="Neafsey D."/>
            <person name="Nusbaum C."/>
            <person name="Birren B."/>
        </authorList>
    </citation>
    <scope>NUCLEOTIDE SEQUENCE [LARGE SCALE GENOMIC DNA]</scope>
    <source>
        <strain evidence="1 2">6B1_DIV0119</strain>
    </source>
</reference>
<protein>
    <submittedName>
        <fullName evidence="1">Uncharacterized protein</fullName>
    </submittedName>
</protein>
<evidence type="ECO:0000313" key="2">
    <source>
        <dbReference type="Proteomes" id="UP000195024"/>
    </source>
</evidence>
<sequence length="117" mass="13745">MSAKDVAKKQILKMEHIIDQINEAEDLLISFKSPALNNLNELMTDIEIGVPTQYLGRSFYPDEMQSRWHKVQLEGDLGIKDIQEEIRKLVVESVEKRIEELENDLRKMIYYSGEKYE</sequence>
<gene>
    <name evidence="1" type="ORF">A5802_001497</name>
</gene>
<dbReference type="RefSeq" id="WP_086334896.1">
    <property type="nucleotide sequence ID" value="NZ_JAQLKJ010000020.1"/>
</dbReference>
<dbReference type="AlphaFoldDB" id="A0A242L0W4"/>